<dbReference type="PANTHER" id="PTHR30183:SF3">
    <property type="entry name" value="MOLYBDENUM TRANSPORT SYSTEM PERMEASE PROTEIN MODB"/>
    <property type="match status" value="1"/>
</dbReference>
<dbReference type="NCBIfam" id="NF038017">
    <property type="entry name" value="ABC_perm1"/>
    <property type="match status" value="1"/>
</dbReference>
<feature type="transmembrane region" description="Helical" evidence="10">
    <location>
        <begin position="12"/>
        <end position="31"/>
    </location>
</feature>
<dbReference type="RefSeq" id="WP_185692869.1">
    <property type="nucleotide sequence ID" value="NZ_JACHVA010000082.1"/>
</dbReference>
<comment type="similarity">
    <text evidence="3 11">Belongs to the binding-protein-dependent transport system permease family. CysTW subfamily.</text>
</comment>
<evidence type="ECO:0000256" key="7">
    <source>
        <dbReference type="ARBA" id="ARBA00022692"/>
    </source>
</evidence>
<keyword evidence="14" id="KW-1185">Reference proteome</keyword>
<proteinExistence type="inferred from homology"/>
<feature type="transmembrane region" description="Helical" evidence="10">
    <location>
        <begin position="84"/>
        <end position="104"/>
    </location>
</feature>
<evidence type="ECO:0000259" key="12">
    <source>
        <dbReference type="PROSITE" id="PS50928"/>
    </source>
</evidence>
<evidence type="ECO:0000256" key="2">
    <source>
        <dbReference type="ARBA" id="ARBA00004651"/>
    </source>
</evidence>
<dbReference type="InterPro" id="IPR049783">
    <property type="entry name" value="ABC_perm_TupB-like"/>
</dbReference>
<evidence type="ECO:0000256" key="3">
    <source>
        <dbReference type="ARBA" id="ARBA00007069"/>
    </source>
</evidence>
<evidence type="ECO:0000256" key="8">
    <source>
        <dbReference type="ARBA" id="ARBA00022989"/>
    </source>
</evidence>
<accession>A0A7X1AY60</accession>
<reference evidence="13 14" key="1">
    <citation type="submission" date="2020-07" db="EMBL/GenBank/DDBJ databases">
        <authorList>
            <person name="Feng X."/>
        </authorList>
    </citation>
    <scope>NUCLEOTIDE SEQUENCE [LARGE SCALE GENOMIC DNA]</scope>
    <source>
        <strain evidence="13 14">JCM14086</strain>
    </source>
</reference>
<evidence type="ECO:0000256" key="5">
    <source>
        <dbReference type="ARBA" id="ARBA00022475"/>
    </source>
</evidence>
<comment type="caution">
    <text evidence="13">The sequence shown here is derived from an EMBL/GenBank/DDBJ whole genome shotgun (WGS) entry which is preliminary data.</text>
</comment>
<keyword evidence="4 10" id="KW-0813">Transport</keyword>
<name>A0A7X1AY60_9BACT</name>
<feature type="domain" description="ABC transmembrane type-1" evidence="12">
    <location>
        <begin position="8"/>
        <end position="214"/>
    </location>
</feature>
<keyword evidence="6 11" id="KW-0500">Molybdenum</keyword>
<keyword evidence="7 10" id="KW-0812">Transmembrane</keyword>
<dbReference type="SUPFAM" id="SSF161098">
    <property type="entry name" value="MetI-like"/>
    <property type="match status" value="1"/>
</dbReference>
<feature type="transmembrane region" description="Helical" evidence="10">
    <location>
        <begin position="195"/>
        <end position="215"/>
    </location>
</feature>
<evidence type="ECO:0000256" key="9">
    <source>
        <dbReference type="ARBA" id="ARBA00023136"/>
    </source>
</evidence>
<gene>
    <name evidence="13" type="primary">modB</name>
    <name evidence="13" type="ORF">H5P30_10315</name>
</gene>
<dbReference type="GO" id="GO:0005886">
    <property type="term" value="C:plasma membrane"/>
    <property type="evidence" value="ECO:0007669"/>
    <property type="project" value="UniProtKB-SubCell"/>
</dbReference>
<sequence>MSSILQTLIHTVLWASLSTLFAFSLSLPLGYALARFSFPGKRILATLTSLPLVLPPTAVGYLLLCLLADHGPLGRDFLGLDLQILLTWKAVILACTVMSLPLVIRTTRVSFEEVDPRLEKMSLTLGIGRIRTFMTVTLPLAHRGLIAAAILGFTRAMGEFGATVIVAGNIPGHTQTLSSAIYSAQQAGNDGRANVLVAVALVIGFIAIFITEWLGRDPSLSSRRRAL</sequence>
<organism evidence="13 14">
    <name type="scientific">Puniceicoccus vermicola</name>
    <dbReference type="NCBI Taxonomy" id="388746"/>
    <lineage>
        <taxon>Bacteria</taxon>
        <taxon>Pseudomonadati</taxon>
        <taxon>Verrucomicrobiota</taxon>
        <taxon>Opitutia</taxon>
        <taxon>Puniceicoccales</taxon>
        <taxon>Puniceicoccaceae</taxon>
        <taxon>Puniceicoccus</taxon>
    </lineage>
</organism>
<comment type="caution">
    <text evidence="11">Lacks conserved residue(s) required for the propagation of feature annotation.</text>
</comment>
<dbReference type="Proteomes" id="UP000525652">
    <property type="component" value="Unassembled WGS sequence"/>
</dbReference>
<evidence type="ECO:0000256" key="10">
    <source>
        <dbReference type="RuleBase" id="RU363032"/>
    </source>
</evidence>
<dbReference type="InterPro" id="IPR000515">
    <property type="entry name" value="MetI-like"/>
</dbReference>
<dbReference type="PANTHER" id="PTHR30183">
    <property type="entry name" value="MOLYBDENUM TRANSPORT SYSTEM PERMEASE PROTEIN MODB"/>
    <property type="match status" value="1"/>
</dbReference>
<evidence type="ECO:0000256" key="6">
    <source>
        <dbReference type="ARBA" id="ARBA00022505"/>
    </source>
</evidence>
<dbReference type="PROSITE" id="PS50928">
    <property type="entry name" value="ABC_TM1"/>
    <property type="match status" value="1"/>
</dbReference>
<protein>
    <recommendedName>
        <fullName evidence="11">Molybdenum transport system permease</fullName>
    </recommendedName>
</protein>
<dbReference type="Gene3D" id="1.10.3720.10">
    <property type="entry name" value="MetI-like"/>
    <property type="match status" value="1"/>
</dbReference>
<evidence type="ECO:0000256" key="11">
    <source>
        <dbReference type="RuleBase" id="RU365097"/>
    </source>
</evidence>
<dbReference type="CDD" id="cd06261">
    <property type="entry name" value="TM_PBP2"/>
    <property type="match status" value="1"/>
</dbReference>
<evidence type="ECO:0000256" key="4">
    <source>
        <dbReference type="ARBA" id="ARBA00022448"/>
    </source>
</evidence>
<dbReference type="EMBL" id="JACHVA010000082">
    <property type="protein sequence ID" value="MBC2602171.1"/>
    <property type="molecule type" value="Genomic_DNA"/>
</dbReference>
<keyword evidence="5 11" id="KW-1003">Cell membrane</keyword>
<feature type="transmembrane region" description="Helical" evidence="10">
    <location>
        <begin position="43"/>
        <end position="64"/>
    </location>
</feature>
<dbReference type="AlphaFoldDB" id="A0A7X1AY60"/>
<keyword evidence="9 10" id="KW-0472">Membrane</keyword>
<dbReference type="InterPro" id="IPR035906">
    <property type="entry name" value="MetI-like_sf"/>
</dbReference>
<evidence type="ECO:0000256" key="1">
    <source>
        <dbReference type="ARBA" id="ARBA00002949"/>
    </source>
</evidence>
<keyword evidence="8 10" id="KW-1133">Transmembrane helix</keyword>
<dbReference type="InterPro" id="IPR011867">
    <property type="entry name" value="ModB_ABC"/>
</dbReference>
<comment type="subcellular location">
    <subcellularLocation>
        <location evidence="2 10">Cell membrane</location>
        <topology evidence="2 10">Multi-pass membrane protein</topology>
    </subcellularLocation>
</comment>
<comment type="function">
    <text evidence="1 11">Part of the binding-protein-dependent transport system for molybdenum; probably responsible for the translocation of the substrate across the membrane.</text>
</comment>
<dbReference type="NCBIfam" id="TIGR02141">
    <property type="entry name" value="modB_ABC"/>
    <property type="match status" value="1"/>
</dbReference>
<dbReference type="Pfam" id="PF00528">
    <property type="entry name" value="BPD_transp_1"/>
    <property type="match status" value="1"/>
</dbReference>
<evidence type="ECO:0000313" key="14">
    <source>
        <dbReference type="Proteomes" id="UP000525652"/>
    </source>
</evidence>
<evidence type="ECO:0000313" key="13">
    <source>
        <dbReference type="EMBL" id="MBC2602171.1"/>
    </source>
</evidence>
<dbReference type="GO" id="GO:0015098">
    <property type="term" value="F:molybdate ion transmembrane transporter activity"/>
    <property type="evidence" value="ECO:0007669"/>
    <property type="project" value="UniProtKB-UniRule"/>
</dbReference>